<name>A0A0U4JVU2_9CAUD</name>
<sequence>MLSTRLQETVDKIAHYPRPTTDIVIKAKYEDWPASTREVPVLVLRPHDEEAPITAGTITRGRPCAPAWLADSSSSSHFADVAVLNPEGIEGHYYRVLEEDGEGPLVRFESNRWNVISGPGDTPWIMGEGDFFSAYTMPHMFYVEVEGPKRTPRAGDLFGIHVEDDATLNPEVKDGELYCVTDSFFSPDVILLAYREPDRWSTLGHWTAAGWLPGLPPSGFPDFTTPSVYWASAKLGFVNALVNLPDAKQEETRLIGVAVVLEERERQINKDMNEVAREQGWCEQYEERIIDPLGLMHRKDEEDNEDESDDPDWEVTVTGTMRVEDSDPSGEIDEDLRNRYGWQFISTDSLSFVTGFRLIIKIEKQPDAEAAMDAVDESMIREELRLDLGRPHSTSFTITDWDATSAE</sequence>
<accession>A0A0U4JVU2</accession>
<dbReference type="Proteomes" id="UP000225045">
    <property type="component" value="Segment"/>
</dbReference>
<evidence type="ECO:0000313" key="2">
    <source>
        <dbReference type="Proteomes" id="UP000225045"/>
    </source>
</evidence>
<reference evidence="1 2" key="1">
    <citation type="submission" date="2015-11" db="EMBL/GenBank/DDBJ databases">
        <authorList>
            <person name="Menninger J.E."/>
            <person name="Lamey M.E."/>
            <person name="Lindemann J.M."/>
            <person name="Martynyuk T."/>
            <person name="Mele F.E."/>
            <person name="Nabua C.T."/>
            <person name="Napoli C.K."/>
            <person name="Santiago L.M."/>
            <person name="Sweetman A.T."/>
            <person name="Weinstein J.L."/>
            <person name="Barrett N.A."/>
            <person name="Buerkert T.R."/>
            <person name="Cautela J.A."/>
            <person name="Egan M.S."/>
            <person name="Erb J.E."/>
            <person name="Garrigan K.E."/>
            <person name="Hagan D.J."/>
            <person name="Hartwell M.C."/>
            <person name="Hyduchak K.M."/>
            <person name="Jacob A.E."/>
            <person name="DeNigris D.M."/>
            <person name="London S.C."/>
            <person name="King-Smith C."/>
            <person name="Lee-Soety J.Y."/>
            <person name="Bradley K.W."/>
            <person name="Asai D.J."/>
            <person name="Bowman C.A."/>
            <person name="Russell D.A."/>
            <person name="Pope W.H."/>
            <person name="Jacobs-Sera D."/>
            <person name="Hendrix R.W."/>
            <person name="Hatfull G.F."/>
        </authorList>
    </citation>
    <scope>NUCLEOTIDE SEQUENCE [LARGE SCALE GENOMIC DNA]</scope>
</reference>
<evidence type="ECO:0000313" key="1">
    <source>
        <dbReference type="EMBL" id="ALY10859.1"/>
    </source>
</evidence>
<proteinExistence type="predicted"/>
<gene>
    <name evidence="1" type="primary">77</name>
    <name evidence="1" type="ORF">WILDE_77</name>
</gene>
<protein>
    <submittedName>
        <fullName evidence="1">Uncharacterized protein</fullName>
    </submittedName>
</protein>
<dbReference type="EMBL" id="KU160673">
    <property type="protein sequence ID" value="ALY10859.1"/>
    <property type="molecule type" value="Genomic_DNA"/>
</dbReference>
<organism evidence="1 2">
    <name type="scientific">Arthrobacter phage Wilde</name>
    <dbReference type="NCBI Taxonomy" id="1772323"/>
    <lineage>
        <taxon>Viruses</taxon>
        <taxon>Duplodnaviria</taxon>
        <taxon>Heunggongvirae</taxon>
        <taxon>Uroviricota</taxon>
        <taxon>Caudoviricetes</taxon>
        <taxon>Tankvirus</taxon>
        <taxon>Tankvirus tank</taxon>
    </lineage>
</organism>